<keyword evidence="4 9" id="KW-0547">Nucleotide-binding</keyword>
<dbReference type="CDD" id="cd00814">
    <property type="entry name" value="MetRS_core"/>
    <property type="match status" value="1"/>
</dbReference>
<evidence type="ECO:0000256" key="6">
    <source>
        <dbReference type="ARBA" id="ARBA00022840"/>
    </source>
</evidence>
<reference evidence="13 14" key="1">
    <citation type="journal article" date="2016" name="Nat. Commun.">
        <title>Thousands of microbial genomes shed light on interconnected biogeochemical processes in an aquifer system.</title>
        <authorList>
            <person name="Anantharaman K."/>
            <person name="Brown C.T."/>
            <person name="Hug L.A."/>
            <person name="Sharon I."/>
            <person name="Castelle C.J."/>
            <person name="Probst A.J."/>
            <person name="Thomas B.C."/>
            <person name="Singh A."/>
            <person name="Wilkins M.J."/>
            <person name="Karaoz U."/>
            <person name="Brodie E.L."/>
            <person name="Williams K.H."/>
            <person name="Hubbard S.S."/>
            <person name="Banfield J.F."/>
        </authorList>
    </citation>
    <scope>NUCLEOTIDE SEQUENCE [LARGE SCALE GENOMIC DNA]</scope>
</reference>
<dbReference type="GO" id="GO:0005524">
    <property type="term" value="F:ATP binding"/>
    <property type="evidence" value="ECO:0007669"/>
    <property type="project" value="UniProtKB-UniRule"/>
</dbReference>
<feature type="binding site" evidence="9">
    <location>
        <position position="144"/>
    </location>
    <ligand>
        <name>Zn(2+)</name>
        <dbReference type="ChEBI" id="CHEBI:29105"/>
    </ligand>
</feature>
<evidence type="ECO:0000256" key="4">
    <source>
        <dbReference type="ARBA" id="ARBA00022741"/>
    </source>
</evidence>
<evidence type="ECO:0000256" key="3">
    <source>
        <dbReference type="ARBA" id="ARBA00022723"/>
    </source>
</evidence>
<organism evidence="13 14">
    <name type="scientific">Candidatus Portnoybacteria bacterium RIFCSPLOWO2_02_FULL_40_15</name>
    <dbReference type="NCBI Taxonomy" id="1802002"/>
    <lineage>
        <taxon>Bacteria</taxon>
        <taxon>Candidatus Portnoyibacteriota</taxon>
    </lineage>
</organism>
<dbReference type="EC" id="6.1.1.10" evidence="9"/>
<feature type="domain" description="tRNA synthetases class I catalytic" evidence="10">
    <location>
        <begin position="15"/>
        <end position="122"/>
    </location>
</feature>
<dbReference type="InterPro" id="IPR013155">
    <property type="entry name" value="M/V/L/I-tRNA-synth_anticd-bd"/>
</dbReference>
<keyword evidence="6 9" id="KW-0067">ATP-binding</keyword>
<keyword evidence="8 9" id="KW-0030">Aminoacyl-tRNA synthetase</keyword>
<dbReference type="Gene3D" id="1.10.730.10">
    <property type="entry name" value="Isoleucyl-tRNA Synthetase, Domain 1"/>
    <property type="match status" value="1"/>
</dbReference>
<feature type="domain" description="Methionyl/Valyl/Leucyl/Isoleucyl-tRNA synthetase anticodon-binding" evidence="11">
    <location>
        <begin position="389"/>
        <end position="478"/>
    </location>
</feature>
<dbReference type="GO" id="GO:0006431">
    <property type="term" value="P:methionyl-tRNA aminoacylation"/>
    <property type="evidence" value="ECO:0007669"/>
    <property type="project" value="UniProtKB-UniRule"/>
</dbReference>
<feature type="binding site" evidence="9">
    <location>
        <position position="130"/>
    </location>
    <ligand>
        <name>Zn(2+)</name>
        <dbReference type="ChEBI" id="CHEBI:29105"/>
    </ligand>
</feature>
<dbReference type="Gene3D" id="3.40.50.620">
    <property type="entry name" value="HUPs"/>
    <property type="match status" value="1"/>
</dbReference>
<keyword evidence="5 9" id="KW-0862">Zinc</keyword>
<dbReference type="Proteomes" id="UP000177020">
    <property type="component" value="Unassembled WGS sequence"/>
</dbReference>
<proteinExistence type="inferred from homology"/>
<comment type="function">
    <text evidence="1 9">Is required not only for elongation of protein synthesis but also for the initiation of all mRNA translation through initiator tRNA(fMet) aminoacylation.</text>
</comment>
<dbReference type="InterPro" id="IPR014758">
    <property type="entry name" value="Met-tRNA_synth"/>
</dbReference>
<dbReference type="GO" id="GO:0005737">
    <property type="term" value="C:cytoplasm"/>
    <property type="evidence" value="ECO:0007669"/>
    <property type="project" value="UniProtKB-SubCell"/>
</dbReference>
<dbReference type="InterPro" id="IPR032678">
    <property type="entry name" value="tRNA-synt_1_cat_dom"/>
</dbReference>
<keyword evidence="7 9" id="KW-0648">Protein biosynthesis</keyword>
<dbReference type="SUPFAM" id="SSF52374">
    <property type="entry name" value="Nucleotidylyl transferase"/>
    <property type="match status" value="1"/>
</dbReference>
<keyword evidence="9" id="KW-0963">Cytoplasm</keyword>
<dbReference type="InterPro" id="IPR023457">
    <property type="entry name" value="Met-tRNA_synth_2"/>
</dbReference>
<sequence length="485" mass="56076">MTKKFYITTPIYYTNDPPHVGSAYTTIAADVLARYYRLKGKEVFFLTGTDEHGEKIAQTAEKAGKSPQEFVDEIVKSFKKVWQALNISYDDFIRTSEERHKKGVNKFLLELKKSGKIYQDKYEGLYCVGCEKFITKKELVDGKCPDHQKEPEKISETNYFFKLSDFLDEIKKLINRDKIKIEPQERKNEVLSLLEQELEDFSISRQKAKWGIPLPFDKSQISYVWVEALLNYITAVGYENNPKNFKKFWPVDLHLIGKDILKFHAIYWPALLLAVGLKPPQKIFAHGFYTVNGQKMSKSLGNIIDPVYLANKYGVDALRYFLLREIPFGQDGDFSEKRLKERYNADLANGLGNLVSRVLALAEKTEASVASNQSEKREEFRKNELAGTIKSTQEKYEKAIEEIKFNEAIEAIWQLISACDEFIEKNKPWALIETDQDKFKQVLSELLIILKEIAVLLQPFLPASSEKILEQIKLNKKTEVLFPRM</sequence>
<evidence type="ECO:0000259" key="10">
    <source>
        <dbReference type="Pfam" id="PF01406"/>
    </source>
</evidence>
<feature type="short sequence motif" description="'HIGH' region" evidence="9">
    <location>
        <begin position="12"/>
        <end position="22"/>
    </location>
</feature>
<dbReference type="PANTHER" id="PTHR43326">
    <property type="entry name" value="METHIONYL-TRNA SYNTHETASE"/>
    <property type="match status" value="1"/>
</dbReference>
<dbReference type="AlphaFoldDB" id="A0A1G2FTE6"/>
<comment type="caution">
    <text evidence="9">Lacks conserved residue(s) required for the propagation of feature annotation.</text>
</comment>
<dbReference type="PANTHER" id="PTHR43326:SF1">
    <property type="entry name" value="METHIONINE--TRNA LIGASE, MITOCHONDRIAL"/>
    <property type="match status" value="1"/>
</dbReference>
<evidence type="ECO:0000256" key="9">
    <source>
        <dbReference type="HAMAP-Rule" id="MF_01228"/>
    </source>
</evidence>
<dbReference type="FunFam" id="2.170.220.10:FF:000003">
    <property type="entry name" value="Methionine--tRNA ligase"/>
    <property type="match status" value="1"/>
</dbReference>
<dbReference type="InterPro" id="IPR041872">
    <property type="entry name" value="Anticodon_Met"/>
</dbReference>
<gene>
    <name evidence="9" type="primary">metG</name>
    <name evidence="13" type="ORF">A3I20_01175</name>
</gene>
<comment type="subcellular location">
    <subcellularLocation>
        <location evidence="9">Cytoplasm</location>
    </subcellularLocation>
</comment>
<dbReference type="SUPFAM" id="SSF47323">
    <property type="entry name" value="Anticodon-binding domain of a subclass of class I aminoacyl-tRNA synthetases"/>
    <property type="match status" value="1"/>
</dbReference>
<evidence type="ECO:0000256" key="8">
    <source>
        <dbReference type="ARBA" id="ARBA00023146"/>
    </source>
</evidence>
<dbReference type="NCBIfam" id="TIGR00398">
    <property type="entry name" value="metG"/>
    <property type="match status" value="1"/>
</dbReference>
<comment type="catalytic activity">
    <reaction evidence="9">
        <text>tRNA(Met) + L-methionine + ATP = L-methionyl-tRNA(Met) + AMP + diphosphate</text>
        <dbReference type="Rhea" id="RHEA:13481"/>
        <dbReference type="Rhea" id="RHEA-COMP:9667"/>
        <dbReference type="Rhea" id="RHEA-COMP:9698"/>
        <dbReference type="ChEBI" id="CHEBI:30616"/>
        <dbReference type="ChEBI" id="CHEBI:33019"/>
        <dbReference type="ChEBI" id="CHEBI:57844"/>
        <dbReference type="ChEBI" id="CHEBI:78442"/>
        <dbReference type="ChEBI" id="CHEBI:78530"/>
        <dbReference type="ChEBI" id="CHEBI:456215"/>
        <dbReference type="EC" id="6.1.1.10"/>
    </reaction>
</comment>
<dbReference type="GO" id="GO:0004825">
    <property type="term" value="F:methionine-tRNA ligase activity"/>
    <property type="evidence" value="ECO:0007669"/>
    <property type="project" value="UniProtKB-UniRule"/>
</dbReference>
<dbReference type="GO" id="GO:0046872">
    <property type="term" value="F:metal ion binding"/>
    <property type="evidence" value="ECO:0007669"/>
    <property type="project" value="UniProtKB-KW"/>
</dbReference>
<comment type="similarity">
    <text evidence="9">Belongs to the class-I aminoacyl-tRNA synthetase family. MetG type 2A subfamily.</text>
</comment>
<dbReference type="CDD" id="cd07957">
    <property type="entry name" value="Anticodon_Ia_Met"/>
    <property type="match status" value="1"/>
</dbReference>
<accession>A0A1G2FTE6</accession>
<name>A0A1G2FTE6_9BACT</name>
<dbReference type="NCBIfam" id="NF008900">
    <property type="entry name" value="PRK12267.1"/>
    <property type="match status" value="1"/>
</dbReference>
<evidence type="ECO:0000256" key="5">
    <source>
        <dbReference type="ARBA" id="ARBA00022833"/>
    </source>
</evidence>
<feature type="domain" description="Methionyl/Leucyl tRNA synthetase" evidence="12">
    <location>
        <begin position="149"/>
        <end position="359"/>
    </location>
</feature>
<dbReference type="Pfam" id="PF08264">
    <property type="entry name" value="Anticodon_1"/>
    <property type="match status" value="1"/>
</dbReference>
<evidence type="ECO:0000256" key="7">
    <source>
        <dbReference type="ARBA" id="ARBA00022917"/>
    </source>
</evidence>
<dbReference type="InterPro" id="IPR009080">
    <property type="entry name" value="tRNAsynth_Ia_anticodon-bd"/>
</dbReference>
<protein>
    <recommendedName>
        <fullName evidence="9">Methionine--tRNA ligase</fullName>
        <ecNumber evidence="9">6.1.1.10</ecNumber>
    </recommendedName>
    <alternativeName>
        <fullName evidence="9">Methionyl-tRNA synthetase</fullName>
        <shortName evidence="9">MetRS</shortName>
    </alternativeName>
</protein>
<evidence type="ECO:0000313" key="14">
    <source>
        <dbReference type="Proteomes" id="UP000177020"/>
    </source>
</evidence>
<evidence type="ECO:0000259" key="11">
    <source>
        <dbReference type="Pfam" id="PF08264"/>
    </source>
</evidence>
<keyword evidence="3 9" id="KW-0479">Metal-binding</keyword>
<feature type="binding site" evidence="9">
    <location>
        <position position="147"/>
    </location>
    <ligand>
        <name>Zn(2+)</name>
        <dbReference type="ChEBI" id="CHEBI:29105"/>
    </ligand>
</feature>
<keyword evidence="2 9" id="KW-0436">Ligase</keyword>
<dbReference type="Pfam" id="PF09334">
    <property type="entry name" value="tRNA-synt_1g"/>
    <property type="match status" value="1"/>
</dbReference>
<dbReference type="EMBL" id="MHNG01000006">
    <property type="protein sequence ID" value="OGZ41002.1"/>
    <property type="molecule type" value="Genomic_DNA"/>
</dbReference>
<evidence type="ECO:0000256" key="2">
    <source>
        <dbReference type="ARBA" id="ARBA00022598"/>
    </source>
</evidence>
<dbReference type="InterPro" id="IPR015413">
    <property type="entry name" value="Methionyl/Leucyl_tRNA_Synth"/>
</dbReference>
<dbReference type="PRINTS" id="PR01041">
    <property type="entry name" value="TRNASYNTHMET"/>
</dbReference>
<feature type="short sequence motif" description="'KMSKS' region" evidence="9">
    <location>
        <begin position="295"/>
        <end position="299"/>
    </location>
</feature>
<comment type="subunit">
    <text evidence="9">Monomer.</text>
</comment>
<evidence type="ECO:0000256" key="1">
    <source>
        <dbReference type="ARBA" id="ARBA00003314"/>
    </source>
</evidence>
<dbReference type="Pfam" id="PF01406">
    <property type="entry name" value="tRNA-synt_1e"/>
    <property type="match status" value="1"/>
</dbReference>
<evidence type="ECO:0000313" key="13">
    <source>
        <dbReference type="EMBL" id="OGZ41002.1"/>
    </source>
</evidence>
<feature type="binding site" evidence="9">
    <location>
        <position position="127"/>
    </location>
    <ligand>
        <name>Zn(2+)</name>
        <dbReference type="ChEBI" id="CHEBI:29105"/>
    </ligand>
</feature>
<comment type="caution">
    <text evidence="13">The sequence shown here is derived from an EMBL/GenBank/DDBJ whole genome shotgun (WGS) entry which is preliminary data.</text>
</comment>
<comment type="cofactor">
    <cofactor evidence="9">
        <name>Zn(2+)</name>
        <dbReference type="ChEBI" id="CHEBI:29105"/>
    </cofactor>
    <text evidence="9">Binds 1 zinc ion per subunit.</text>
</comment>
<dbReference type="HAMAP" id="MF_01228">
    <property type="entry name" value="Met_tRNA_synth_type2"/>
    <property type="match status" value="1"/>
</dbReference>
<dbReference type="InterPro" id="IPR033911">
    <property type="entry name" value="MetRS_core"/>
</dbReference>
<dbReference type="Gene3D" id="2.170.220.10">
    <property type="match status" value="1"/>
</dbReference>
<evidence type="ECO:0000259" key="12">
    <source>
        <dbReference type="Pfam" id="PF09334"/>
    </source>
</evidence>
<dbReference type="InterPro" id="IPR014729">
    <property type="entry name" value="Rossmann-like_a/b/a_fold"/>
</dbReference>